<organism evidence="2 3">
    <name type="scientific">Myceligenerans crystallogenes</name>
    <dbReference type="NCBI Taxonomy" id="316335"/>
    <lineage>
        <taxon>Bacteria</taxon>
        <taxon>Bacillati</taxon>
        <taxon>Actinomycetota</taxon>
        <taxon>Actinomycetes</taxon>
        <taxon>Micrococcales</taxon>
        <taxon>Promicromonosporaceae</taxon>
        <taxon>Myceligenerans</taxon>
    </lineage>
</organism>
<reference evidence="2 3" key="1">
    <citation type="journal article" date="2019" name="Int. J. Syst. Evol. Microbiol.">
        <title>The Global Catalogue of Microorganisms (GCM) 10K type strain sequencing project: providing services to taxonomists for standard genome sequencing and annotation.</title>
        <authorList>
            <consortium name="The Broad Institute Genomics Platform"/>
            <consortium name="The Broad Institute Genome Sequencing Center for Infectious Disease"/>
            <person name="Wu L."/>
            <person name="Ma J."/>
        </authorList>
    </citation>
    <scope>NUCLEOTIDE SEQUENCE [LARGE SCALE GENOMIC DNA]</scope>
    <source>
        <strain evidence="2 3">JCM 14326</strain>
    </source>
</reference>
<accession>A0ABN2NLF3</accession>
<evidence type="ECO:0000313" key="3">
    <source>
        <dbReference type="Proteomes" id="UP001501094"/>
    </source>
</evidence>
<proteinExistence type="predicted"/>
<name>A0ABN2NLF3_9MICO</name>
<protein>
    <submittedName>
        <fullName evidence="2">Uncharacterized protein</fullName>
    </submittedName>
</protein>
<dbReference type="EMBL" id="BAAANL010000009">
    <property type="protein sequence ID" value="GAA1874320.1"/>
    <property type="molecule type" value="Genomic_DNA"/>
</dbReference>
<gene>
    <name evidence="2" type="ORF">GCM10009751_37330</name>
</gene>
<comment type="caution">
    <text evidence="2">The sequence shown here is derived from an EMBL/GenBank/DDBJ whole genome shotgun (WGS) entry which is preliminary data.</text>
</comment>
<evidence type="ECO:0000313" key="2">
    <source>
        <dbReference type="EMBL" id="GAA1874320.1"/>
    </source>
</evidence>
<keyword evidence="3" id="KW-1185">Reference proteome</keyword>
<sequence length="183" mass="19881">MCGVETEAAAIPVETDIQTERTQLHQRIRPKIPRQRGLHEPRFGRQLVDRGTRARQGTAAIGQPLLALGKSTRQRSPLRGGVENCRVQTVIRDEIAQDLRIGAAAGLGAMLGGPSGEDLERTCVRLLTHPTVLDQRVVHVPEHEHVHGPRQYRGARMQGLPGARHPAGAGPVPDPARLVAARC</sequence>
<evidence type="ECO:0000256" key="1">
    <source>
        <dbReference type="SAM" id="MobiDB-lite"/>
    </source>
</evidence>
<feature type="region of interest" description="Disordered" evidence="1">
    <location>
        <begin position="143"/>
        <end position="175"/>
    </location>
</feature>
<dbReference type="Proteomes" id="UP001501094">
    <property type="component" value="Unassembled WGS sequence"/>
</dbReference>